<evidence type="ECO:0000256" key="1">
    <source>
        <dbReference type="ARBA" id="ARBA00023015"/>
    </source>
</evidence>
<name>A0A7W9KSN9_9PSEU</name>
<dbReference type="RefSeq" id="WP_184870491.1">
    <property type="nucleotide sequence ID" value="NZ_BAAAWY010000021.1"/>
</dbReference>
<evidence type="ECO:0000313" key="5">
    <source>
        <dbReference type="EMBL" id="MBB5898019.1"/>
    </source>
</evidence>
<dbReference type="SMART" id="SM00418">
    <property type="entry name" value="HTH_ARSR"/>
    <property type="match status" value="1"/>
</dbReference>
<dbReference type="PROSITE" id="PS50987">
    <property type="entry name" value="HTH_ARSR_2"/>
    <property type="match status" value="1"/>
</dbReference>
<dbReference type="InterPro" id="IPR011991">
    <property type="entry name" value="ArsR-like_HTH"/>
</dbReference>
<gene>
    <name evidence="5" type="ORF">BJ998_009278</name>
</gene>
<reference evidence="5 6" key="1">
    <citation type="submission" date="2020-08" db="EMBL/GenBank/DDBJ databases">
        <title>Sequencing the genomes of 1000 actinobacteria strains.</title>
        <authorList>
            <person name="Klenk H.-P."/>
        </authorList>
    </citation>
    <scope>NUCLEOTIDE SEQUENCE [LARGE SCALE GENOMIC DNA]</scope>
    <source>
        <strain evidence="5 6">DSM 43851</strain>
    </source>
</reference>
<keyword evidence="3" id="KW-0804">Transcription</keyword>
<feature type="domain" description="HTH arsR-type" evidence="4">
    <location>
        <begin position="240"/>
        <end position="324"/>
    </location>
</feature>
<comment type="caution">
    <text evidence="5">The sequence shown here is derived from an EMBL/GenBank/DDBJ whole genome shotgun (WGS) entry which is preliminary data.</text>
</comment>
<accession>A0A7W9KSN9</accession>
<protein>
    <submittedName>
        <fullName evidence="5">DNA-binding transcriptional ArsR family regulator</fullName>
    </submittedName>
</protein>
<dbReference type="Proteomes" id="UP000585638">
    <property type="component" value="Unassembled WGS sequence"/>
</dbReference>
<dbReference type="CDD" id="cd00090">
    <property type="entry name" value="HTH_ARSR"/>
    <property type="match status" value="1"/>
</dbReference>
<evidence type="ECO:0000256" key="2">
    <source>
        <dbReference type="ARBA" id="ARBA00023125"/>
    </source>
</evidence>
<dbReference type="GO" id="GO:0003700">
    <property type="term" value="F:DNA-binding transcription factor activity"/>
    <property type="evidence" value="ECO:0007669"/>
    <property type="project" value="InterPro"/>
</dbReference>
<dbReference type="InterPro" id="IPR036388">
    <property type="entry name" value="WH-like_DNA-bd_sf"/>
</dbReference>
<dbReference type="InterPro" id="IPR051011">
    <property type="entry name" value="Metal_resp_trans_reg"/>
</dbReference>
<dbReference type="EMBL" id="JACHIR010000005">
    <property type="protein sequence ID" value="MBB5898019.1"/>
    <property type="molecule type" value="Genomic_DNA"/>
</dbReference>
<dbReference type="AlphaFoldDB" id="A0A7W9KSN9"/>
<proteinExistence type="predicted"/>
<dbReference type="Pfam" id="PF12840">
    <property type="entry name" value="HTH_20"/>
    <property type="match status" value="1"/>
</dbReference>
<dbReference type="PANTHER" id="PTHR43132">
    <property type="entry name" value="ARSENICAL RESISTANCE OPERON REPRESSOR ARSR-RELATED"/>
    <property type="match status" value="1"/>
</dbReference>
<dbReference type="PANTHER" id="PTHR43132:SF6">
    <property type="entry name" value="HTH-TYPE TRANSCRIPTIONAL REPRESSOR CZRA"/>
    <property type="match status" value="1"/>
</dbReference>
<dbReference type="GO" id="GO:0003677">
    <property type="term" value="F:DNA binding"/>
    <property type="evidence" value="ECO:0007669"/>
    <property type="project" value="UniProtKB-KW"/>
</dbReference>
<sequence length="324" mass="35500">MVLLRLSSQALSRSRFALSPLAETVASMILLAKAQMANPWLAEWHDRHHADFASAVAADPFAAGLVRLLSSTRWLPAFATVPPPGSMRTTLADELPAVAAVDDEMVLAELTRSVEHSWATHDLAWLTGKGWAPRVAELLAWGWRTYIEPEWPQRRAMLERDITYRAGLLATHGWPRALKRMGRRIAWVGPDAIRFNTQDGPDRVVGDDGMLFVPVSRSSGSWLCVAPPDRHALVYPIRGYAAEQAQPQGDALDRLVGANRAAILRSLDQPATSSELATNLELSLGTVGGHIAVLRDANLIAGTRIGRWVIYRRTETGDDLVGNA</sequence>
<evidence type="ECO:0000313" key="6">
    <source>
        <dbReference type="Proteomes" id="UP000585638"/>
    </source>
</evidence>
<keyword evidence="1" id="KW-0805">Transcription regulation</keyword>
<keyword evidence="6" id="KW-1185">Reference proteome</keyword>
<evidence type="ECO:0000259" key="4">
    <source>
        <dbReference type="PROSITE" id="PS50987"/>
    </source>
</evidence>
<organism evidence="5 6">
    <name type="scientific">Kutzneria kofuensis</name>
    <dbReference type="NCBI Taxonomy" id="103725"/>
    <lineage>
        <taxon>Bacteria</taxon>
        <taxon>Bacillati</taxon>
        <taxon>Actinomycetota</taxon>
        <taxon>Actinomycetes</taxon>
        <taxon>Pseudonocardiales</taxon>
        <taxon>Pseudonocardiaceae</taxon>
        <taxon>Kutzneria</taxon>
    </lineage>
</organism>
<dbReference type="Gene3D" id="1.10.10.10">
    <property type="entry name" value="Winged helix-like DNA-binding domain superfamily/Winged helix DNA-binding domain"/>
    <property type="match status" value="1"/>
</dbReference>
<evidence type="ECO:0000256" key="3">
    <source>
        <dbReference type="ARBA" id="ARBA00023163"/>
    </source>
</evidence>
<dbReference type="SUPFAM" id="SSF46785">
    <property type="entry name" value="Winged helix' DNA-binding domain"/>
    <property type="match status" value="1"/>
</dbReference>
<keyword evidence="2 5" id="KW-0238">DNA-binding</keyword>
<dbReference type="InterPro" id="IPR001845">
    <property type="entry name" value="HTH_ArsR_DNA-bd_dom"/>
</dbReference>
<dbReference type="InterPro" id="IPR036390">
    <property type="entry name" value="WH_DNA-bd_sf"/>
</dbReference>